<dbReference type="GO" id="GO:0019185">
    <property type="term" value="C:snRNA-activating protein complex"/>
    <property type="evidence" value="ECO:0007669"/>
    <property type="project" value="TreeGrafter"/>
</dbReference>
<sequence length="284" mass="33383">MNTRSYVSAGFQEDCAKLINRFEQAEDVRFQTFSEIWKDLKFSLIFKGKRTTADLMEFCEDILYISKQYLFSTRFKERICGLYLLYGIYYKMPFTLFKIRIKLTDWHSIMELHNQIKEGEHLDANYILSKLIVDNAFQHCLFDLDFSFERGFREKTTRSDNPYSFLTPLKNITEKNQLFAKISALSNIYQQSKSEASTSNTRNCNLNLFNHNFVNDIINDIHKLEKDRQAEQKMSKSNASKKIAKKTQKPVQGAKEKCKQRQKDSHNTHSEEPDSESSSDEFAE</sequence>
<dbReference type="PANTHER" id="PTHR15131">
    <property type="entry name" value="SMALL NUCLEAR RNA ACTIVATING COMPLEX, POLYPEPTIDE 1"/>
    <property type="match status" value="1"/>
</dbReference>
<accession>A0AAD9RFR3</accession>
<dbReference type="EMBL" id="JAIFRP010000209">
    <property type="protein sequence ID" value="KAK2578620.1"/>
    <property type="molecule type" value="Genomic_DNA"/>
</dbReference>
<name>A0AAD9RFR3_9HYME</name>
<dbReference type="AlphaFoldDB" id="A0AAD9RFR3"/>
<dbReference type="GO" id="GO:0042796">
    <property type="term" value="P:snRNA transcription by RNA polymerase III"/>
    <property type="evidence" value="ECO:0007669"/>
    <property type="project" value="TreeGrafter"/>
</dbReference>
<evidence type="ECO:0000313" key="2">
    <source>
        <dbReference type="EMBL" id="KAK2578620.1"/>
    </source>
</evidence>
<feature type="compositionally biased region" description="Basic and acidic residues" evidence="1">
    <location>
        <begin position="254"/>
        <end position="272"/>
    </location>
</feature>
<gene>
    <name evidence="2" type="ORF">KPH14_010757</name>
</gene>
<feature type="region of interest" description="Disordered" evidence="1">
    <location>
        <begin position="228"/>
        <end position="284"/>
    </location>
</feature>
<dbReference type="GO" id="GO:0042795">
    <property type="term" value="P:snRNA transcription by RNA polymerase II"/>
    <property type="evidence" value="ECO:0007669"/>
    <property type="project" value="TreeGrafter"/>
</dbReference>
<reference evidence="2" key="1">
    <citation type="submission" date="2021-08" db="EMBL/GenBank/DDBJ databases">
        <authorList>
            <person name="Misof B."/>
            <person name="Oliver O."/>
            <person name="Podsiadlowski L."/>
            <person name="Donath A."/>
            <person name="Peters R."/>
            <person name="Mayer C."/>
            <person name="Rust J."/>
            <person name="Gunkel S."/>
            <person name="Lesny P."/>
            <person name="Martin S."/>
            <person name="Oeyen J.P."/>
            <person name="Petersen M."/>
            <person name="Panagiotis P."/>
            <person name="Wilbrandt J."/>
            <person name="Tanja T."/>
        </authorList>
    </citation>
    <scope>NUCLEOTIDE SEQUENCE</scope>
    <source>
        <strain evidence="2">GBR_01_08_01A</strain>
        <tissue evidence="2">Thorax + abdomen</tissue>
    </source>
</reference>
<proteinExistence type="predicted"/>
<dbReference type="Proteomes" id="UP001258017">
    <property type="component" value="Unassembled WGS sequence"/>
</dbReference>
<organism evidence="2 3">
    <name type="scientific">Odynerus spinipes</name>
    <dbReference type="NCBI Taxonomy" id="1348599"/>
    <lineage>
        <taxon>Eukaryota</taxon>
        <taxon>Metazoa</taxon>
        <taxon>Ecdysozoa</taxon>
        <taxon>Arthropoda</taxon>
        <taxon>Hexapoda</taxon>
        <taxon>Insecta</taxon>
        <taxon>Pterygota</taxon>
        <taxon>Neoptera</taxon>
        <taxon>Endopterygota</taxon>
        <taxon>Hymenoptera</taxon>
        <taxon>Apocrita</taxon>
        <taxon>Aculeata</taxon>
        <taxon>Vespoidea</taxon>
        <taxon>Vespidae</taxon>
        <taxon>Eumeninae</taxon>
        <taxon>Odynerus</taxon>
    </lineage>
</organism>
<reference evidence="2" key="2">
    <citation type="journal article" date="2023" name="Commun. Biol.">
        <title>Intrasexual cuticular hydrocarbon dimorphism in a wasp sheds light on hydrocarbon biosynthesis genes in Hymenoptera.</title>
        <authorList>
            <person name="Moris V.C."/>
            <person name="Podsiadlowski L."/>
            <person name="Martin S."/>
            <person name="Oeyen J.P."/>
            <person name="Donath A."/>
            <person name="Petersen M."/>
            <person name="Wilbrandt J."/>
            <person name="Misof B."/>
            <person name="Liedtke D."/>
            <person name="Thamm M."/>
            <person name="Scheiner R."/>
            <person name="Schmitt T."/>
            <person name="Niehuis O."/>
        </authorList>
    </citation>
    <scope>NUCLEOTIDE SEQUENCE</scope>
    <source>
        <strain evidence="2">GBR_01_08_01A</strain>
    </source>
</reference>
<dbReference type="PANTHER" id="PTHR15131:SF3">
    <property type="entry name" value="SNRNA-ACTIVATING PROTEIN COMPLEX SUBUNIT 1"/>
    <property type="match status" value="1"/>
</dbReference>
<dbReference type="Pfam" id="PF09808">
    <property type="entry name" value="SNAPC1"/>
    <property type="match status" value="1"/>
</dbReference>
<dbReference type="GO" id="GO:0043565">
    <property type="term" value="F:sequence-specific DNA binding"/>
    <property type="evidence" value="ECO:0007669"/>
    <property type="project" value="TreeGrafter"/>
</dbReference>
<comment type="caution">
    <text evidence="2">The sequence shown here is derived from an EMBL/GenBank/DDBJ whole genome shotgun (WGS) entry which is preliminary data.</text>
</comment>
<feature type="compositionally biased region" description="Acidic residues" evidence="1">
    <location>
        <begin position="273"/>
        <end position="284"/>
    </location>
</feature>
<evidence type="ECO:0008006" key="4">
    <source>
        <dbReference type="Google" id="ProtNLM"/>
    </source>
</evidence>
<dbReference type="InterPro" id="IPR019188">
    <property type="entry name" value="SNAPC1"/>
</dbReference>
<keyword evidence="3" id="KW-1185">Reference proteome</keyword>
<protein>
    <recommendedName>
        <fullName evidence="4">snRNA-activating protein complex subunit 1</fullName>
    </recommendedName>
</protein>
<evidence type="ECO:0000313" key="3">
    <source>
        <dbReference type="Proteomes" id="UP001258017"/>
    </source>
</evidence>
<evidence type="ECO:0000256" key="1">
    <source>
        <dbReference type="SAM" id="MobiDB-lite"/>
    </source>
</evidence>